<name>A0ACD0P4D3_9BASI</name>
<sequence length="167" mass="18928">MGEEEQDTKPHSLSSGGMKRVQGNEANERKEKETLRMKEEVRSTPSPSTGRHTDLPRERAAAFPLTEAAVPREIPTTRSHYPFPKTQGSGRPGEGGELREGVSENTRPRRESWRRSCRWPWRRQHCPFSTVRSPPNMNTQKASEGQKAHPRSTLLGKGWLSKSLFPT</sequence>
<evidence type="ECO:0000313" key="2">
    <source>
        <dbReference type="Proteomes" id="UP000245626"/>
    </source>
</evidence>
<organism evidence="1 2">
    <name type="scientific">Violaceomyces palustris</name>
    <dbReference type="NCBI Taxonomy" id="1673888"/>
    <lineage>
        <taxon>Eukaryota</taxon>
        <taxon>Fungi</taxon>
        <taxon>Dikarya</taxon>
        <taxon>Basidiomycota</taxon>
        <taxon>Ustilaginomycotina</taxon>
        <taxon>Ustilaginomycetes</taxon>
        <taxon>Violaceomycetales</taxon>
        <taxon>Violaceomycetaceae</taxon>
        <taxon>Violaceomyces</taxon>
    </lineage>
</organism>
<keyword evidence="2" id="KW-1185">Reference proteome</keyword>
<gene>
    <name evidence="1" type="ORF">IE53DRAFT_250632</name>
</gene>
<reference evidence="1 2" key="1">
    <citation type="journal article" date="2018" name="Mol. Biol. Evol.">
        <title>Broad Genomic Sampling Reveals a Smut Pathogenic Ancestry of the Fungal Clade Ustilaginomycotina.</title>
        <authorList>
            <person name="Kijpornyongpan T."/>
            <person name="Mondo S.J."/>
            <person name="Barry K."/>
            <person name="Sandor L."/>
            <person name="Lee J."/>
            <person name="Lipzen A."/>
            <person name="Pangilinan J."/>
            <person name="LaButti K."/>
            <person name="Hainaut M."/>
            <person name="Henrissat B."/>
            <person name="Grigoriev I.V."/>
            <person name="Spatafora J.W."/>
            <person name="Aime M.C."/>
        </authorList>
    </citation>
    <scope>NUCLEOTIDE SEQUENCE [LARGE SCALE GENOMIC DNA]</scope>
    <source>
        <strain evidence="1 2">SA 807</strain>
    </source>
</reference>
<proteinExistence type="predicted"/>
<evidence type="ECO:0000313" key="1">
    <source>
        <dbReference type="EMBL" id="PWN52809.1"/>
    </source>
</evidence>
<protein>
    <submittedName>
        <fullName evidence="1">Uncharacterized protein</fullName>
    </submittedName>
</protein>
<dbReference type="EMBL" id="KZ819757">
    <property type="protein sequence ID" value="PWN52809.1"/>
    <property type="molecule type" value="Genomic_DNA"/>
</dbReference>
<dbReference type="Proteomes" id="UP000245626">
    <property type="component" value="Unassembled WGS sequence"/>
</dbReference>
<accession>A0ACD0P4D3</accession>